<dbReference type="GO" id="GO:0015035">
    <property type="term" value="F:protein-disulfide reductase activity"/>
    <property type="evidence" value="ECO:0007669"/>
    <property type="project" value="InterPro"/>
</dbReference>
<gene>
    <name evidence="1" type="ORF">IHBHHGIJ_01374</name>
    <name evidence="2" type="ORF">KFEGEMFD_03114</name>
    <name evidence="3" type="ORF">KFEGEMFD_03673</name>
</gene>
<keyword evidence="4" id="KW-1185">Reference proteome</keyword>
<dbReference type="EMBL" id="CACSIM010000005">
    <property type="protein sequence ID" value="CAA0115313.1"/>
    <property type="molecule type" value="Genomic_DNA"/>
</dbReference>
<sequence>MATQDDFFELETVNNVILFDGVCKLCHAWARFIIAFDKANTFKLASVQSPEGTAITDHYQLLPSNTVNIQYDTLYFLAKGRVYKKSTAVLHILAAMPYPWRIASIFRLIPLAIRDFLYDQLAKYRYTLFGKYKQCRLPSTNDKQRFLTFKKSAG</sequence>
<evidence type="ECO:0000313" key="1">
    <source>
        <dbReference type="EMBL" id="CAA0087682.1"/>
    </source>
</evidence>
<dbReference type="EMBL" id="CACSIK010000001">
    <property type="protein sequence ID" value="CAA0087682.1"/>
    <property type="molecule type" value="Genomic_DNA"/>
</dbReference>
<evidence type="ECO:0000313" key="2">
    <source>
        <dbReference type="EMBL" id="CAA0115313.1"/>
    </source>
</evidence>
<organism evidence="2 5">
    <name type="scientific">Zhongshania aliphaticivorans</name>
    <dbReference type="NCBI Taxonomy" id="1470434"/>
    <lineage>
        <taxon>Bacteria</taxon>
        <taxon>Pseudomonadati</taxon>
        <taxon>Pseudomonadota</taxon>
        <taxon>Gammaproteobacteria</taxon>
        <taxon>Cellvibrionales</taxon>
        <taxon>Spongiibacteraceae</taxon>
        <taxon>Zhongshania</taxon>
    </lineage>
</organism>
<name>A0A5S9QB30_9GAMM</name>
<protein>
    <recommendedName>
        <fullName evidence="6">Thiol-disulfide oxidoreductase</fullName>
    </recommendedName>
</protein>
<dbReference type="PANTHER" id="PTHR33639">
    <property type="entry name" value="THIOL-DISULFIDE OXIDOREDUCTASE DCC"/>
    <property type="match status" value="1"/>
</dbReference>
<dbReference type="Pfam" id="PF04134">
    <property type="entry name" value="DCC1-like"/>
    <property type="match status" value="1"/>
</dbReference>
<evidence type="ECO:0000313" key="5">
    <source>
        <dbReference type="Proteomes" id="UP000439591"/>
    </source>
</evidence>
<proteinExistence type="predicted"/>
<evidence type="ECO:0000313" key="3">
    <source>
        <dbReference type="EMBL" id="CAA0120145.1"/>
    </source>
</evidence>
<dbReference type="OrthoDB" id="9785438at2"/>
<dbReference type="InterPro" id="IPR052927">
    <property type="entry name" value="DCC_oxidoreductase"/>
</dbReference>
<evidence type="ECO:0008006" key="6">
    <source>
        <dbReference type="Google" id="ProtNLM"/>
    </source>
</evidence>
<dbReference type="InterPro" id="IPR007263">
    <property type="entry name" value="DCC1-like"/>
</dbReference>
<accession>A0A5S9QB30</accession>
<dbReference type="Proteomes" id="UP000439591">
    <property type="component" value="Unassembled WGS sequence"/>
</dbReference>
<dbReference type="AlphaFoldDB" id="A0A5S9QB30"/>
<dbReference type="RefSeq" id="WP_159267976.1">
    <property type="nucleotide sequence ID" value="NZ_CACSIK010000001.1"/>
</dbReference>
<evidence type="ECO:0000313" key="4">
    <source>
        <dbReference type="Proteomes" id="UP000435877"/>
    </source>
</evidence>
<dbReference type="EMBL" id="CACSIM010000007">
    <property type="protein sequence ID" value="CAA0120145.1"/>
    <property type="molecule type" value="Genomic_DNA"/>
</dbReference>
<reference evidence="4 5" key="1">
    <citation type="submission" date="2019-11" db="EMBL/GenBank/DDBJ databases">
        <authorList>
            <person name="Holert J."/>
        </authorList>
    </citation>
    <scope>NUCLEOTIDE SEQUENCE [LARGE SCALE GENOMIC DNA]</scope>
    <source>
        <strain evidence="2">BC3_2A</strain>
        <strain evidence="1">SB11_1A</strain>
    </source>
</reference>
<dbReference type="PANTHER" id="PTHR33639:SF2">
    <property type="entry name" value="DUF393 DOMAIN-CONTAINING PROTEIN"/>
    <property type="match status" value="1"/>
</dbReference>
<dbReference type="Proteomes" id="UP000435877">
    <property type="component" value="Unassembled WGS sequence"/>
</dbReference>